<dbReference type="STRING" id="1754190.A0A1Y2EUU6"/>
<protein>
    <recommendedName>
        <fullName evidence="7">VWFA domain-containing protein</fullName>
    </recommendedName>
</protein>
<evidence type="ECO:0000259" key="4">
    <source>
        <dbReference type="PROSITE" id="PS51468"/>
    </source>
</evidence>
<dbReference type="PROSITE" id="PS51468">
    <property type="entry name" value="VIT"/>
    <property type="match status" value="1"/>
</dbReference>
<feature type="chain" id="PRO_5013299551" description="VWFA domain-containing protein" evidence="2">
    <location>
        <begin position="18"/>
        <end position="1285"/>
    </location>
</feature>
<keyword evidence="2" id="KW-0732">Signal</keyword>
<dbReference type="Gene3D" id="3.40.50.410">
    <property type="entry name" value="von Willebrand factor, type A domain"/>
    <property type="match status" value="1"/>
</dbReference>
<dbReference type="Pfam" id="PF08487">
    <property type="entry name" value="VIT"/>
    <property type="match status" value="1"/>
</dbReference>
<evidence type="ECO:0000313" key="6">
    <source>
        <dbReference type="Proteomes" id="UP000193920"/>
    </source>
</evidence>
<dbReference type="SUPFAM" id="SSF53300">
    <property type="entry name" value="vWA-like"/>
    <property type="match status" value="1"/>
</dbReference>
<dbReference type="OrthoDB" id="1729737at2759"/>
<dbReference type="PANTHER" id="PTHR45737">
    <property type="entry name" value="VON WILLEBRAND FACTOR A DOMAIN-CONTAINING PROTEIN 5A"/>
    <property type="match status" value="1"/>
</dbReference>
<sequence>MNYFLLFCFIFVRNILAQLYNESDILQEIPLEKVVVHSEIKDTIAEVYVQQTYINNSEDTIEALYKFPLDSEAAVESFEADIDGQSIYAKIYKNDEASKLYEQELEQGNMAFLLDEEYKDVFQVSIGNLKPKQKVYIKLTYVTELNTGNENNKVTFILPNIIAPRYGNNNSKVESKIFEGNPKYSNNVNYTLDLNVELEMSGKINSIESPSHEIIKNISEKKNNVATVTFKSDTVYLEKDFILDIEVEELNISKVLIEYNEELKSYASLLTLMPNLIQNEQLKVEIIFLIDQSGSMHGWKLDYLKDALTLFLKSMPVDSYFNIITFGSLYEHLFDKSVKYSEETLKTAINLIDEMDASMGGTEMRDALEYIYSTEVPEGFNRSIFLLTDGEIWDVDPVIDLVRENTAKQNSVLYTFGIGKSVSHYLVSSIARNGNGMSLFVTEGERLEKKVLLQLKNVLVPYIQDYTISWKEKGTSTVVENEKIEQSPFKLPLMRIGSRYSIYAISDKPLVPSPIEITYKFNDGKTQTETITFDQIRELKHGKVIHSLAASNLIRDLEEGTSKIHYSEEYKKRVESDEQISKMFDTIKEKIIEISTKYQIMSRFTSFLCIKKLEDDNDKTNKEEDKNDDSLGDQLKKVIIPSKGFPMYRERSYQKPLSYKKKRTFMGTEFVTRDIPMEEANSANVDNEANEAKKKDEESGKEIHFRENENIFDISDINLIKMTNADLVEREKSQRLLFNSLIQFQLFDGSFKLSDLLTTIIGPIYGEEFSSEWKKELDGIKKNYQEAYPDIVDQFDKLIGTSIACVILTDYLGELQSEWELVKEKSEKWILQKQKQNPIQDIRQKILISINQKKEHLLKVLHSLQNEDGSLTFTTLKDRVMDSYYGKVLSNEWSKELKAIQGTTSALPSQIDQFNKYLGTALTLNILKNEKFEEGFQQESEKMIQQLETWILTTETQNPIFSRFHKDLESSLQRNRKKTSILYNYMTSFKGDTESFACYRDILKDQLLSGQESDGSFTISSILGKLKEMEESHNSSSGGSGGNDGSACQVEYQLYPQWINEWFKEVNQVVEKSNSELTDDDSEKAFVNSLWGTLVALHLHKEISEEVIHFCKEDIVDMEAFKYEFLYQRKFDKAQKWIELCFNDPKNVPFLSKWWKKNDDEKEEEEKEEEKEKVQQQQQQDDHKEEKDNKKAEDKSTSKDRRKKEKEEEDIEEVGDIDDDDDNNTDDDDDKMNESKEKEQEQKKKTTAAETTDESKRAETEASQPPPTPDKDNEKSKSSTGHDEL</sequence>
<feature type="compositionally biased region" description="Basic and acidic residues" evidence="1">
    <location>
        <begin position="1232"/>
        <end position="1244"/>
    </location>
</feature>
<name>A0A1Y2EUU6_9FUNG</name>
<accession>A0A1Y2EUU6</accession>
<feature type="domain" description="VWFA" evidence="3">
    <location>
        <begin position="285"/>
        <end position="455"/>
    </location>
</feature>
<dbReference type="InterPro" id="IPR013694">
    <property type="entry name" value="VIT"/>
</dbReference>
<dbReference type="PROSITE" id="PS50234">
    <property type="entry name" value="VWFA"/>
    <property type="match status" value="1"/>
</dbReference>
<evidence type="ECO:0000256" key="2">
    <source>
        <dbReference type="SAM" id="SignalP"/>
    </source>
</evidence>
<organism evidence="5 6">
    <name type="scientific">Neocallimastix californiae</name>
    <dbReference type="NCBI Taxonomy" id="1754190"/>
    <lineage>
        <taxon>Eukaryota</taxon>
        <taxon>Fungi</taxon>
        <taxon>Fungi incertae sedis</taxon>
        <taxon>Chytridiomycota</taxon>
        <taxon>Chytridiomycota incertae sedis</taxon>
        <taxon>Neocallimastigomycetes</taxon>
        <taxon>Neocallimastigales</taxon>
        <taxon>Neocallimastigaceae</taxon>
        <taxon>Neocallimastix</taxon>
    </lineage>
</organism>
<feature type="domain" description="VIT" evidence="4">
    <location>
        <begin position="15"/>
        <end position="143"/>
    </location>
</feature>
<dbReference type="SMART" id="SM00327">
    <property type="entry name" value="VWA"/>
    <property type="match status" value="1"/>
</dbReference>
<proteinExistence type="predicted"/>
<evidence type="ECO:0000259" key="3">
    <source>
        <dbReference type="PROSITE" id="PS50234"/>
    </source>
</evidence>
<reference evidence="5 6" key="1">
    <citation type="submission" date="2016-08" db="EMBL/GenBank/DDBJ databases">
        <title>A Parts List for Fungal Cellulosomes Revealed by Comparative Genomics.</title>
        <authorList>
            <consortium name="DOE Joint Genome Institute"/>
            <person name="Haitjema C.H."/>
            <person name="Gilmore S.P."/>
            <person name="Henske J.K."/>
            <person name="Solomon K.V."/>
            <person name="De Groot R."/>
            <person name="Kuo A."/>
            <person name="Mondo S.J."/>
            <person name="Salamov A.A."/>
            <person name="Labutti K."/>
            <person name="Zhao Z."/>
            <person name="Chiniquy J."/>
            <person name="Barry K."/>
            <person name="Brewer H.M."/>
            <person name="Purvine S.O."/>
            <person name="Wright A.T."/>
            <person name="Boxma B."/>
            <person name="Van Alen T."/>
            <person name="Hackstein J.H."/>
            <person name="Baker S.E."/>
            <person name="Grigoriev I.V."/>
            <person name="O'Malley M.A."/>
        </authorList>
    </citation>
    <scope>NUCLEOTIDE SEQUENCE [LARGE SCALE GENOMIC DNA]</scope>
    <source>
        <strain evidence="5 6">G1</strain>
    </source>
</reference>
<dbReference type="Proteomes" id="UP000193920">
    <property type="component" value="Unassembled WGS sequence"/>
</dbReference>
<dbReference type="InterPro" id="IPR002035">
    <property type="entry name" value="VWF_A"/>
</dbReference>
<dbReference type="EMBL" id="MCOG01000027">
    <property type="protein sequence ID" value="ORY74936.1"/>
    <property type="molecule type" value="Genomic_DNA"/>
</dbReference>
<keyword evidence="6" id="KW-1185">Reference proteome</keyword>
<dbReference type="Pfam" id="PF13768">
    <property type="entry name" value="VWA_3"/>
    <property type="match status" value="1"/>
</dbReference>
<feature type="region of interest" description="Disordered" evidence="1">
    <location>
        <begin position="1162"/>
        <end position="1285"/>
    </location>
</feature>
<evidence type="ECO:0000256" key="1">
    <source>
        <dbReference type="SAM" id="MobiDB-lite"/>
    </source>
</evidence>
<gene>
    <name evidence="5" type="ORF">LY90DRAFT_666067</name>
</gene>
<feature type="compositionally biased region" description="Basic and acidic residues" evidence="1">
    <location>
        <begin position="1170"/>
        <end position="1199"/>
    </location>
</feature>
<dbReference type="PANTHER" id="PTHR45737:SF6">
    <property type="entry name" value="VON WILLEBRAND FACTOR A DOMAIN-CONTAINING PROTEIN 5A"/>
    <property type="match status" value="1"/>
</dbReference>
<feature type="signal peptide" evidence="2">
    <location>
        <begin position="1"/>
        <end position="17"/>
    </location>
</feature>
<dbReference type="InterPro" id="IPR036465">
    <property type="entry name" value="vWFA_dom_sf"/>
</dbReference>
<feature type="compositionally biased region" description="Basic and acidic residues" evidence="1">
    <location>
        <begin position="1269"/>
        <end position="1285"/>
    </location>
</feature>
<evidence type="ECO:0000313" key="5">
    <source>
        <dbReference type="EMBL" id="ORY74936.1"/>
    </source>
</evidence>
<comment type="caution">
    <text evidence="5">The sequence shown here is derived from an EMBL/GenBank/DDBJ whole genome shotgun (WGS) entry which is preliminary data.</text>
</comment>
<dbReference type="SMART" id="SM00609">
    <property type="entry name" value="VIT"/>
    <property type="match status" value="1"/>
</dbReference>
<feature type="compositionally biased region" description="Acidic residues" evidence="1">
    <location>
        <begin position="1207"/>
        <end position="1231"/>
    </location>
</feature>
<evidence type="ECO:0008006" key="7">
    <source>
        <dbReference type="Google" id="ProtNLM"/>
    </source>
</evidence>